<gene>
    <name evidence="1" type="ordered locus">Avin_35330</name>
</gene>
<dbReference type="OrthoDB" id="9772575at2"/>
<dbReference type="RefSeq" id="WP_012702062.1">
    <property type="nucleotide sequence ID" value="NC_012560.1"/>
</dbReference>
<dbReference type="PROSITE" id="PS51257">
    <property type="entry name" value="PROKAR_LIPOPROTEIN"/>
    <property type="match status" value="1"/>
</dbReference>
<dbReference type="Proteomes" id="UP000002424">
    <property type="component" value="Chromosome"/>
</dbReference>
<dbReference type="KEGG" id="avn:Avin_35330"/>
<dbReference type="STRING" id="322710.Avin_35330"/>
<keyword evidence="1" id="KW-0449">Lipoprotein</keyword>
<dbReference type="Gene3D" id="3.30.310.170">
    <property type="entry name" value="Outer membrane protein assembly factor BamC"/>
    <property type="match status" value="1"/>
</dbReference>
<proteinExistence type="predicted"/>
<reference evidence="1 2" key="1">
    <citation type="journal article" date="2009" name="J. Bacteriol.">
        <title>Genome sequence of Azotobacter vinelandii, an obligate aerobe specialized to support diverse anaerobic metabolic processes.</title>
        <authorList>
            <person name="Setubal J.C."/>
            <person name="dos Santos P."/>
            <person name="Goldman B.S."/>
            <person name="Ertesvag H."/>
            <person name="Espin G."/>
            <person name="Rubio L.M."/>
            <person name="Valla S."/>
            <person name="Almeida N.F."/>
            <person name="Balasubramanian D."/>
            <person name="Cromes L."/>
            <person name="Curatti L."/>
            <person name="Du Z."/>
            <person name="Godsy E."/>
            <person name="Goodner B."/>
            <person name="Hellner-Burris K."/>
            <person name="Hernandez J.A."/>
            <person name="Houmiel K."/>
            <person name="Imperial J."/>
            <person name="Kennedy C."/>
            <person name="Larson T.J."/>
            <person name="Latreille P."/>
            <person name="Ligon L.S."/>
            <person name="Lu J."/>
            <person name="Maerk M."/>
            <person name="Miller N.M."/>
            <person name="Norton S."/>
            <person name="O'Carroll I.P."/>
            <person name="Paulsen I."/>
            <person name="Raulfs E.C."/>
            <person name="Roemer R."/>
            <person name="Rosser J."/>
            <person name="Segura D."/>
            <person name="Slater S."/>
            <person name="Stricklin S.L."/>
            <person name="Studholme D.J."/>
            <person name="Sun J."/>
            <person name="Viana C.J."/>
            <person name="Wallin E."/>
            <person name="Wang B."/>
            <person name="Wheeler C."/>
            <person name="Zhu H."/>
            <person name="Dean D.R."/>
            <person name="Dixon R."/>
            <person name="Wood D."/>
        </authorList>
    </citation>
    <scope>NUCLEOTIDE SEQUENCE [LARGE SCALE GENOMIC DNA]</scope>
    <source>
        <strain evidence="2">DJ / ATCC BAA-1303</strain>
    </source>
</reference>
<sequence length="370" mass="40239">MKRLAGLSALAAILSSASGCGWLWGEHGYFRDRGSDYLEARQTAPMRLPADVEVKRIDPLLPVPLNVADLQHGSDFEVPRPQALQSGQEVNEFSLQQSGDSRWLVAQRAPAEVWPMLRQFFEDNGFSLSEERLSAGEFITAWQPLDALSVPLARRLGGRVSGQTGGGEVRVHVRVEPGVQRNSSEIFVSSALRPSGSGSGDGAAGRADAGLDAALLDEMNASLTRSAERGGSVSLLAARDFDAPSRVTLSQDGNGNPFLNLDADFDRAWSSIGRALEMGNVRVEDINRSLGVYYINLAEKADRNEKPGLLGRLFGGKEDPKEVEARAERYQVRLTRIAEGIQVTVEKDMNTFAPEGVARRVLNMLQEHLG</sequence>
<organism evidence="1 2">
    <name type="scientific">Azotobacter vinelandii (strain DJ / ATCC BAA-1303)</name>
    <dbReference type="NCBI Taxonomy" id="322710"/>
    <lineage>
        <taxon>Bacteria</taxon>
        <taxon>Pseudomonadati</taxon>
        <taxon>Pseudomonadota</taxon>
        <taxon>Gammaproteobacteria</taxon>
        <taxon>Pseudomonadales</taxon>
        <taxon>Pseudomonadaceae</taxon>
        <taxon>Azotobacter</taxon>
    </lineage>
</organism>
<dbReference type="EMBL" id="CP001157">
    <property type="protein sequence ID" value="ACO79682.1"/>
    <property type="molecule type" value="Genomic_DNA"/>
</dbReference>
<protein>
    <submittedName>
        <fullName evidence="1">Lipoprotein</fullName>
    </submittedName>
</protein>
<dbReference type="InterPro" id="IPR042268">
    <property type="entry name" value="BamC_C"/>
</dbReference>
<dbReference type="eggNOG" id="COG3317">
    <property type="taxonomic scope" value="Bacteria"/>
</dbReference>
<dbReference type="Pfam" id="PF06804">
    <property type="entry name" value="Lipoprotein_18"/>
    <property type="match status" value="1"/>
</dbReference>
<evidence type="ECO:0000313" key="1">
    <source>
        <dbReference type="EMBL" id="ACO79682.1"/>
    </source>
</evidence>
<dbReference type="EnsemblBacteria" id="ACO79682">
    <property type="protein sequence ID" value="ACO79682"/>
    <property type="gene ID" value="Avin_35330"/>
</dbReference>
<accession>C1DQP6</accession>
<dbReference type="InterPro" id="IPR010653">
    <property type="entry name" value="NlpB/DapX"/>
</dbReference>
<dbReference type="GeneID" id="88186536"/>
<evidence type="ECO:0000313" key="2">
    <source>
        <dbReference type="Proteomes" id="UP000002424"/>
    </source>
</evidence>
<dbReference type="HOGENOM" id="CLU_060317_0_0_6"/>
<dbReference type="AlphaFoldDB" id="C1DQP6"/>
<keyword evidence="2" id="KW-1185">Reference proteome</keyword>
<name>C1DQP6_AZOVD</name>